<dbReference type="GeneID" id="18810517"/>
<accession>F8PBY0</accession>
<reference evidence="2" key="1">
    <citation type="submission" date="2011-04" db="EMBL/GenBank/DDBJ databases">
        <title>Evolution of plant cell wall degrading machinery underlies the functional diversity of forest fungi.</title>
        <authorList>
            <consortium name="US DOE Joint Genome Institute (JGI-PGF)"/>
            <person name="Eastwood D.C."/>
            <person name="Floudas D."/>
            <person name="Binder M."/>
            <person name="Majcherczyk A."/>
            <person name="Schneider P."/>
            <person name="Aerts A."/>
            <person name="Asiegbu F.O."/>
            <person name="Baker S.E."/>
            <person name="Barry K."/>
            <person name="Bendiksby M."/>
            <person name="Blumentritt M."/>
            <person name="Coutinho P.M."/>
            <person name="Cullen D."/>
            <person name="Cullen D."/>
            <person name="Gathman A."/>
            <person name="Goodell B."/>
            <person name="Henrissat B."/>
            <person name="Ihrmark K."/>
            <person name="Kauserud H."/>
            <person name="Kohler A."/>
            <person name="LaButti K."/>
            <person name="Lapidus A."/>
            <person name="Lavin J.L."/>
            <person name="Lee Y.-H."/>
            <person name="Lindquist E."/>
            <person name="Lilly W."/>
            <person name="Lucas S."/>
            <person name="Morin E."/>
            <person name="Murat C."/>
            <person name="Oguiza J.A."/>
            <person name="Park J."/>
            <person name="Pisabarro A.G."/>
            <person name="Riley R."/>
            <person name="Rosling A."/>
            <person name="Salamov A."/>
            <person name="Schmidt O."/>
            <person name="Schmutz J."/>
            <person name="Skrede I."/>
            <person name="Stenlid J."/>
            <person name="Wiebenga A."/>
            <person name="Xie X."/>
            <person name="Kues U."/>
            <person name="Hibbett D.S."/>
            <person name="Hoffmeister D."/>
            <person name="Hogberg N."/>
            <person name="Martin F."/>
            <person name="Grigoriev I.V."/>
            <person name="Watkinson S.C."/>
        </authorList>
    </citation>
    <scope>NUCLEOTIDE SEQUENCE</scope>
    <source>
        <strain evidence="2">S7.9</strain>
    </source>
</reference>
<evidence type="ECO:0000313" key="2">
    <source>
        <dbReference type="EMBL" id="EGO19183.1"/>
    </source>
</evidence>
<evidence type="ECO:0000256" key="1">
    <source>
        <dbReference type="SAM" id="MobiDB-lite"/>
    </source>
</evidence>
<dbReference type="KEGG" id="sla:SERLADRAFT_374462"/>
<feature type="compositionally biased region" description="Basic and acidic residues" evidence="1">
    <location>
        <begin position="1"/>
        <end position="13"/>
    </location>
</feature>
<dbReference type="AlphaFoldDB" id="F8PBY0"/>
<dbReference type="RefSeq" id="XP_007323904.1">
    <property type="nucleotide sequence ID" value="XM_007323842.1"/>
</dbReference>
<organism>
    <name type="scientific">Serpula lacrymans var. lacrymans (strain S7.9)</name>
    <name type="common">Dry rot fungus</name>
    <dbReference type="NCBI Taxonomy" id="578457"/>
    <lineage>
        <taxon>Eukaryota</taxon>
        <taxon>Fungi</taxon>
        <taxon>Dikarya</taxon>
        <taxon>Basidiomycota</taxon>
        <taxon>Agaricomycotina</taxon>
        <taxon>Agaricomycetes</taxon>
        <taxon>Agaricomycetidae</taxon>
        <taxon>Boletales</taxon>
        <taxon>Coniophorineae</taxon>
        <taxon>Serpulaceae</taxon>
        <taxon>Serpula</taxon>
    </lineage>
</organism>
<gene>
    <name evidence="2" type="ORF">SERLADRAFT_374462</name>
</gene>
<protein>
    <submittedName>
        <fullName evidence="2">Uncharacterized protein</fullName>
    </submittedName>
</protein>
<dbReference type="OrthoDB" id="162969at2759"/>
<dbReference type="EMBL" id="GL945444">
    <property type="protein sequence ID" value="EGO19183.1"/>
    <property type="molecule type" value="Genomic_DNA"/>
</dbReference>
<dbReference type="HOGENOM" id="CLU_156048_2_0_1"/>
<dbReference type="Proteomes" id="UP000008064">
    <property type="component" value="Unassembled WGS sequence"/>
</dbReference>
<proteinExistence type="predicted"/>
<feature type="region of interest" description="Disordered" evidence="1">
    <location>
        <begin position="1"/>
        <end position="24"/>
    </location>
</feature>
<sequence length="74" mass="8221">MGAKTLRETRNDNNGDDNNISAPGPTWNEALQAALVLRKYVGTIDNAFAHKLEVMLGLFRQRTCAIEIQGFKDT</sequence>
<name>F8PBY0_SERL9</name>